<feature type="compositionally biased region" description="Polar residues" evidence="1">
    <location>
        <begin position="430"/>
        <end position="447"/>
    </location>
</feature>
<feature type="region of interest" description="Disordered" evidence="1">
    <location>
        <begin position="334"/>
        <end position="454"/>
    </location>
</feature>
<keyword evidence="3" id="KW-1185">Reference proteome</keyword>
<evidence type="ECO:0000313" key="2">
    <source>
        <dbReference type="EMBL" id="CAF9929653.1"/>
    </source>
</evidence>
<evidence type="ECO:0000256" key="1">
    <source>
        <dbReference type="SAM" id="MobiDB-lite"/>
    </source>
</evidence>
<comment type="caution">
    <text evidence="2">The sequence shown here is derived from an EMBL/GenBank/DDBJ whole genome shotgun (WGS) entry which is preliminary data.</text>
</comment>
<organism evidence="2 3">
    <name type="scientific">Heterodermia speciosa</name>
    <dbReference type="NCBI Taxonomy" id="116794"/>
    <lineage>
        <taxon>Eukaryota</taxon>
        <taxon>Fungi</taxon>
        <taxon>Dikarya</taxon>
        <taxon>Ascomycota</taxon>
        <taxon>Pezizomycotina</taxon>
        <taxon>Lecanoromycetes</taxon>
        <taxon>OSLEUM clade</taxon>
        <taxon>Lecanoromycetidae</taxon>
        <taxon>Caliciales</taxon>
        <taxon>Physciaceae</taxon>
        <taxon>Heterodermia</taxon>
    </lineage>
</organism>
<evidence type="ECO:0000313" key="3">
    <source>
        <dbReference type="Proteomes" id="UP000664521"/>
    </source>
</evidence>
<reference evidence="2" key="1">
    <citation type="submission" date="2021-03" db="EMBL/GenBank/DDBJ databases">
        <authorList>
            <person name="Tagirdzhanova G."/>
        </authorList>
    </citation>
    <scope>NUCLEOTIDE SEQUENCE</scope>
</reference>
<feature type="compositionally biased region" description="Pro residues" evidence="1">
    <location>
        <begin position="413"/>
        <end position="423"/>
    </location>
</feature>
<sequence length="583" mass="62764">MSPPIPLTEDDPLPSSTISVSARQSVAPFASTSHIEYADADDDESVLPRESRLSRIRRSLSTPLESLLATTRVPGSQHGLGQGPSQRPILFPPTSDPDYVIPPLTVADATLDLQDPSLNPAAPTTRDNGVHGFPTTSESTERLQGRNDTPSWAERWTERSSGGRRESRRMPSMLRGRSSRLIRRDDEGPLPRILHLAAAAIAAQLSGTPEQAFNNTHAIGAEGLDGSLATLFRTLQLATASTTDFRSPESSNETPRLPGSQTPLNFLRVFRFIGTNERFGARAGDEDESGEDNLEGAEGRIVTLVMVGVRSVPSDHVGEDALNAEPTLDTLLNLPTGPASNILRHGSGGLLRHADGRSRFPRRRRASMSGVNPFPANYDSQRHQRMHSASRQGSLDTTAVSSSAMPLVLSESPPGPHPPPSTPADPSLSAYSSGTTTPNRRPSSASALQHPPLPGREIASQHLREAGILTSEDRALHAVQQRRRSDSEFARQRNLGAGAARRNGVVEPDEVESGDAPPQGSRSWLIYVVGTNLSEDHPAFATPSLFTENPTYEDMLLLSSLLGPAKPPVASQEDQFKGMVVYN</sequence>
<accession>A0A8H3FXU6</accession>
<dbReference type="OrthoDB" id="8062037at2759"/>
<name>A0A8H3FXU6_9LECA</name>
<proteinExistence type="predicted"/>
<dbReference type="EMBL" id="CAJPDS010000052">
    <property type="protein sequence ID" value="CAF9929653.1"/>
    <property type="molecule type" value="Genomic_DNA"/>
</dbReference>
<feature type="region of interest" description="Disordered" evidence="1">
    <location>
        <begin position="480"/>
        <end position="520"/>
    </location>
</feature>
<dbReference type="AlphaFoldDB" id="A0A8H3FXU6"/>
<gene>
    <name evidence="2" type="ORF">HETSPECPRED_007430</name>
</gene>
<protein>
    <submittedName>
        <fullName evidence="2">Uncharacterized protein</fullName>
    </submittedName>
</protein>
<feature type="compositionally biased region" description="Basic and acidic residues" evidence="1">
    <location>
        <begin position="155"/>
        <end position="169"/>
    </location>
</feature>
<feature type="compositionally biased region" description="Polar residues" evidence="1">
    <location>
        <begin position="389"/>
        <end position="404"/>
    </location>
</feature>
<dbReference type="Proteomes" id="UP000664521">
    <property type="component" value="Unassembled WGS sequence"/>
</dbReference>
<feature type="region of interest" description="Disordered" evidence="1">
    <location>
        <begin position="117"/>
        <end position="180"/>
    </location>
</feature>